<gene>
    <name evidence="2" type="ORF">IQ13_1384</name>
</gene>
<evidence type="ECO:0000259" key="1">
    <source>
        <dbReference type="SMART" id="SM00507"/>
    </source>
</evidence>
<protein>
    <recommendedName>
        <fullName evidence="1">HNH nuclease domain-containing protein</fullName>
    </recommendedName>
</protein>
<keyword evidence="3" id="KW-1185">Reference proteome</keyword>
<evidence type="ECO:0000313" key="2">
    <source>
        <dbReference type="EMBL" id="TWI83276.1"/>
    </source>
</evidence>
<dbReference type="RefSeq" id="WP_144885348.1">
    <property type="nucleotide sequence ID" value="NZ_VLLE01000003.1"/>
</dbReference>
<dbReference type="OrthoDB" id="67788at2"/>
<dbReference type="Gene3D" id="1.10.30.50">
    <property type="match status" value="1"/>
</dbReference>
<dbReference type="Proteomes" id="UP000316167">
    <property type="component" value="Unassembled WGS sequence"/>
</dbReference>
<sequence length="218" mass="25094">MIPKEITKQNILQAIHYIDQYGVPKMRVSKDWDLIYKDRAYPPKYLISIANLFSRNKVFWSHDKFVSTAAVRFLKRDFIVIRRSDRLDNYANKKGTISERLFSALETLSADAPKTKKILVEQTIRNDSPIIKALKQKHHYKCQFPNCNSIIKKVNGDLYVEVAHIKAVHKGGKSVAGNLLVLCPNHHKEFDYGAREIEVISAKEVKGSLNGKKFHILF</sequence>
<dbReference type="EMBL" id="VLLE01000003">
    <property type="protein sequence ID" value="TWI83276.1"/>
    <property type="molecule type" value="Genomic_DNA"/>
</dbReference>
<dbReference type="InterPro" id="IPR003615">
    <property type="entry name" value="HNH_nuc"/>
</dbReference>
<reference evidence="2 3" key="1">
    <citation type="journal article" date="2015" name="Stand. Genomic Sci.">
        <title>Genomic Encyclopedia of Bacterial and Archaeal Type Strains, Phase III: the genomes of soil and plant-associated and newly described type strains.</title>
        <authorList>
            <person name="Whitman W.B."/>
            <person name="Woyke T."/>
            <person name="Klenk H.P."/>
            <person name="Zhou Y."/>
            <person name="Lilburn T.G."/>
            <person name="Beck B.J."/>
            <person name="De Vos P."/>
            <person name="Vandamme P."/>
            <person name="Eisen J.A."/>
            <person name="Garrity G."/>
            <person name="Hugenholtz P."/>
            <person name="Kyrpides N.C."/>
        </authorList>
    </citation>
    <scope>NUCLEOTIDE SEQUENCE [LARGE SCALE GENOMIC DNA]</scope>
    <source>
        <strain evidence="2 3">CGMCC 1.7271</strain>
    </source>
</reference>
<name>A0A562SR41_9BACT</name>
<feature type="domain" description="HNH nuclease" evidence="1">
    <location>
        <begin position="129"/>
        <end position="188"/>
    </location>
</feature>
<dbReference type="Pfam" id="PF13391">
    <property type="entry name" value="HNH_2"/>
    <property type="match status" value="1"/>
</dbReference>
<dbReference type="CDD" id="cd00085">
    <property type="entry name" value="HNHc"/>
    <property type="match status" value="1"/>
</dbReference>
<dbReference type="AlphaFoldDB" id="A0A562SR41"/>
<evidence type="ECO:0000313" key="3">
    <source>
        <dbReference type="Proteomes" id="UP000316167"/>
    </source>
</evidence>
<accession>A0A562SR41</accession>
<comment type="caution">
    <text evidence="2">The sequence shown here is derived from an EMBL/GenBank/DDBJ whole genome shotgun (WGS) entry which is preliminary data.</text>
</comment>
<organism evidence="2 3">
    <name type="scientific">Lacibacter cauensis</name>
    <dbReference type="NCBI Taxonomy" id="510947"/>
    <lineage>
        <taxon>Bacteria</taxon>
        <taxon>Pseudomonadati</taxon>
        <taxon>Bacteroidota</taxon>
        <taxon>Chitinophagia</taxon>
        <taxon>Chitinophagales</taxon>
        <taxon>Chitinophagaceae</taxon>
        <taxon>Lacibacter</taxon>
    </lineage>
</organism>
<dbReference type="SMART" id="SM00507">
    <property type="entry name" value="HNHc"/>
    <property type="match status" value="1"/>
</dbReference>
<proteinExistence type="predicted"/>